<evidence type="ECO:0008006" key="4">
    <source>
        <dbReference type="Google" id="ProtNLM"/>
    </source>
</evidence>
<dbReference type="KEGG" id="psq:PUNSTDRAFT_139753"/>
<sequence length="306" mass="31262">MRRVWEPCPDITPPSRPGASTGRNSHPNRARPVPIERGSSEERSSDGSEEDPIAALEAAQATLKAAQAKADAATAKAEAKAAEAKAKEAEAKAVAAAKANGVAGRGRQEAAASSKGRGGSRNTLEVVVPPLERKRQHAESPTSTQASKRAKSGEDPPEAFPTPCVTCLASGQVCLKQCSRAATACVGCATRRQPCSHTRGGSAADGVQATLAVVAEAMGEFGAAMREVRELVRAVHASGSFGLSTEAPAASGGPSAFGWGSASGPSAPPTTPSIQEGGSGATEEMEEVGREVTRMEEDEGHDDEVV</sequence>
<feature type="compositionally biased region" description="Low complexity" evidence="1">
    <location>
        <begin position="247"/>
        <end position="265"/>
    </location>
</feature>
<feature type="compositionally biased region" description="Acidic residues" evidence="1">
    <location>
        <begin position="296"/>
        <end position="306"/>
    </location>
</feature>
<feature type="compositionally biased region" description="Basic and acidic residues" evidence="1">
    <location>
        <begin position="77"/>
        <end position="91"/>
    </location>
</feature>
<feature type="region of interest" description="Disordered" evidence="1">
    <location>
        <begin position="242"/>
        <end position="306"/>
    </location>
</feature>
<protein>
    <recommendedName>
        <fullName evidence="4">Zn(2)-C6 fungal-type domain-containing protein</fullName>
    </recommendedName>
</protein>
<gene>
    <name evidence="2" type="ORF">PUNSTDRAFT_139753</name>
</gene>
<evidence type="ECO:0000313" key="2">
    <source>
        <dbReference type="EMBL" id="EIN03227.1"/>
    </source>
</evidence>
<dbReference type="GeneID" id="18880448"/>
<proteinExistence type="predicted"/>
<dbReference type="AlphaFoldDB" id="R7S0C2"/>
<feature type="region of interest" description="Disordered" evidence="1">
    <location>
        <begin position="1"/>
        <end position="53"/>
    </location>
</feature>
<dbReference type="HOGENOM" id="CLU_977091_0_0_1"/>
<accession>R7S0C2</accession>
<dbReference type="RefSeq" id="XP_007389544.1">
    <property type="nucleotide sequence ID" value="XM_007389482.1"/>
</dbReference>
<reference evidence="3" key="1">
    <citation type="journal article" date="2012" name="Science">
        <title>The Paleozoic origin of enzymatic lignin decomposition reconstructed from 31 fungal genomes.</title>
        <authorList>
            <person name="Floudas D."/>
            <person name="Binder M."/>
            <person name="Riley R."/>
            <person name="Barry K."/>
            <person name="Blanchette R.A."/>
            <person name="Henrissat B."/>
            <person name="Martinez A.T."/>
            <person name="Otillar R."/>
            <person name="Spatafora J.W."/>
            <person name="Yadav J.S."/>
            <person name="Aerts A."/>
            <person name="Benoit I."/>
            <person name="Boyd A."/>
            <person name="Carlson A."/>
            <person name="Copeland A."/>
            <person name="Coutinho P.M."/>
            <person name="de Vries R.P."/>
            <person name="Ferreira P."/>
            <person name="Findley K."/>
            <person name="Foster B."/>
            <person name="Gaskell J."/>
            <person name="Glotzer D."/>
            <person name="Gorecki P."/>
            <person name="Heitman J."/>
            <person name="Hesse C."/>
            <person name="Hori C."/>
            <person name="Igarashi K."/>
            <person name="Jurgens J.A."/>
            <person name="Kallen N."/>
            <person name="Kersten P."/>
            <person name="Kohler A."/>
            <person name="Kuees U."/>
            <person name="Kumar T.K.A."/>
            <person name="Kuo A."/>
            <person name="LaButti K."/>
            <person name="Larrondo L.F."/>
            <person name="Lindquist E."/>
            <person name="Ling A."/>
            <person name="Lombard V."/>
            <person name="Lucas S."/>
            <person name="Lundell T."/>
            <person name="Martin R."/>
            <person name="McLaughlin D.J."/>
            <person name="Morgenstern I."/>
            <person name="Morin E."/>
            <person name="Murat C."/>
            <person name="Nagy L.G."/>
            <person name="Nolan M."/>
            <person name="Ohm R.A."/>
            <person name="Patyshakuliyeva A."/>
            <person name="Rokas A."/>
            <person name="Ruiz-Duenas F.J."/>
            <person name="Sabat G."/>
            <person name="Salamov A."/>
            <person name="Samejima M."/>
            <person name="Schmutz J."/>
            <person name="Slot J.C."/>
            <person name="St John F."/>
            <person name="Stenlid J."/>
            <person name="Sun H."/>
            <person name="Sun S."/>
            <person name="Syed K."/>
            <person name="Tsang A."/>
            <person name="Wiebenga A."/>
            <person name="Young D."/>
            <person name="Pisabarro A."/>
            <person name="Eastwood D.C."/>
            <person name="Martin F."/>
            <person name="Cullen D."/>
            <person name="Grigoriev I.V."/>
            <person name="Hibbett D.S."/>
        </authorList>
    </citation>
    <scope>NUCLEOTIDE SEQUENCE [LARGE SCALE GENOMIC DNA]</scope>
    <source>
        <strain evidence="3">HHB-11173 SS5</strain>
    </source>
</reference>
<feature type="compositionally biased region" description="Low complexity" evidence="1">
    <location>
        <begin position="65"/>
        <end position="76"/>
    </location>
</feature>
<evidence type="ECO:0000313" key="3">
    <source>
        <dbReference type="Proteomes" id="UP000054196"/>
    </source>
</evidence>
<name>R7S0C2_PUNST</name>
<dbReference type="EMBL" id="JH687726">
    <property type="protein sequence ID" value="EIN03227.1"/>
    <property type="molecule type" value="Genomic_DNA"/>
</dbReference>
<feature type="region of interest" description="Disordered" evidence="1">
    <location>
        <begin position="65"/>
        <end position="159"/>
    </location>
</feature>
<keyword evidence="3" id="KW-1185">Reference proteome</keyword>
<dbReference type="Proteomes" id="UP000054196">
    <property type="component" value="Unassembled WGS sequence"/>
</dbReference>
<evidence type="ECO:0000256" key="1">
    <source>
        <dbReference type="SAM" id="MobiDB-lite"/>
    </source>
</evidence>
<organism evidence="2 3">
    <name type="scientific">Punctularia strigosozonata (strain HHB-11173)</name>
    <name type="common">White-rot fungus</name>
    <dbReference type="NCBI Taxonomy" id="741275"/>
    <lineage>
        <taxon>Eukaryota</taxon>
        <taxon>Fungi</taxon>
        <taxon>Dikarya</taxon>
        <taxon>Basidiomycota</taxon>
        <taxon>Agaricomycotina</taxon>
        <taxon>Agaricomycetes</taxon>
        <taxon>Corticiales</taxon>
        <taxon>Punctulariaceae</taxon>
        <taxon>Punctularia</taxon>
    </lineage>
</organism>